<gene>
    <name evidence="2" type="ORF">A0H76_3068</name>
</gene>
<proteinExistence type="predicted"/>
<comment type="caution">
    <text evidence="2">The sequence shown here is derived from an EMBL/GenBank/DDBJ whole genome shotgun (WGS) entry which is preliminary data.</text>
</comment>
<feature type="chain" id="PRO_5012191076" evidence="1">
    <location>
        <begin position="19"/>
        <end position="52"/>
    </location>
</feature>
<sequence length="52" mass="5687">MLSKFSIFFFHSCTLLKSSFLSLNTSTPNLSAKSGIFTENLITSLSTSLPLL</sequence>
<organism evidence="2 3">
    <name type="scientific">Hepatospora eriocheir</name>
    <dbReference type="NCBI Taxonomy" id="1081669"/>
    <lineage>
        <taxon>Eukaryota</taxon>
        <taxon>Fungi</taxon>
        <taxon>Fungi incertae sedis</taxon>
        <taxon>Microsporidia</taxon>
        <taxon>Hepatosporidae</taxon>
        <taxon>Hepatospora</taxon>
    </lineage>
</organism>
<protein>
    <submittedName>
        <fullName evidence="2">Uncharacterized protein</fullName>
    </submittedName>
</protein>
<reference evidence="2 3" key="1">
    <citation type="journal article" date="2017" name="Environ. Microbiol.">
        <title>Decay of the glycolytic pathway and adaptation to intranuclear parasitism within Enterocytozoonidae microsporidia.</title>
        <authorList>
            <person name="Wiredu Boakye D."/>
            <person name="Jaroenlak P."/>
            <person name="Prachumwat A."/>
            <person name="Williams T.A."/>
            <person name="Bateman K.S."/>
            <person name="Itsathitphaisarn O."/>
            <person name="Sritunyalucksana K."/>
            <person name="Paszkiewicz K.H."/>
            <person name="Moore K.A."/>
            <person name="Stentiford G.D."/>
            <person name="Williams B.A."/>
        </authorList>
    </citation>
    <scope>NUCLEOTIDE SEQUENCE [LARGE SCALE GENOMIC DNA]</scope>
    <source>
        <strain evidence="3">canceri</strain>
    </source>
</reference>
<dbReference type="VEuPathDB" id="MicrosporidiaDB:A0H76_3068"/>
<dbReference type="AlphaFoldDB" id="A0A1X0Q5Y2"/>
<evidence type="ECO:0000313" key="3">
    <source>
        <dbReference type="Proteomes" id="UP000192501"/>
    </source>
</evidence>
<feature type="signal peptide" evidence="1">
    <location>
        <begin position="1"/>
        <end position="18"/>
    </location>
</feature>
<evidence type="ECO:0000256" key="1">
    <source>
        <dbReference type="SAM" id="SignalP"/>
    </source>
</evidence>
<evidence type="ECO:0000313" key="2">
    <source>
        <dbReference type="EMBL" id="ORD94270.1"/>
    </source>
</evidence>
<dbReference type="Proteomes" id="UP000192501">
    <property type="component" value="Unassembled WGS sequence"/>
</dbReference>
<name>A0A1X0Q5Y2_9MICR</name>
<keyword evidence="1" id="KW-0732">Signal</keyword>
<dbReference type="EMBL" id="LTAI01001772">
    <property type="protein sequence ID" value="ORD94270.1"/>
    <property type="molecule type" value="Genomic_DNA"/>
</dbReference>
<accession>A0A1X0Q5Y2</accession>